<dbReference type="Pfam" id="PF13399">
    <property type="entry name" value="LytR_C"/>
    <property type="match status" value="1"/>
</dbReference>
<evidence type="ECO:0000313" key="5">
    <source>
        <dbReference type="Proteomes" id="UP001549307"/>
    </source>
</evidence>
<feature type="domain" description="LytR/CpsA/Psr regulator C-terminal" evidence="3">
    <location>
        <begin position="113"/>
        <end position="197"/>
    </location>
</feature>
<evidence type="ECO:0000256" key="2">
    <source>
        <dbReference type="SAM" id="Phobius"/>
    </source>
</evidence>
<dbReference type="InterPro" id="IPR027381">
    <property type="entry name" value="LytR/CpsA/Psr_C"/>
</dbReference>
<evidence type="ECO:0000259" key="3">
    <source>
        <dbReference type="Pfam" id="PF13399"/>
    </source>
</evidence>
<dbReference type="Proteomes" id="UP001549307">
    <property type="component" value="Unassembled WGS sequence"/>
</dbReference>
<keyword evidence="5" id="KW-1185">Reference proteome</keyword>
<feature type="compositionally biased region" description="Polar residues" evidence="1">
    <location>
        <begin position="1"/>
        <end position="11"/>
    </location>
</feature>
<reference evidence="4 5" key="1">
    <citation type="submission" date="2024-06" db="EMBL/GenBank/DDBJ databases">
        <title>Sorghum-associated microbial communities from plants grown in Nebraska, USA.</title>
        <authorList>
            <person name="Schachtman D."/>
        </authorList>
    </citation>
    <scope>NUCLEOTIDE SEQUENCE [LARGE SCALE GENOMIC DNA]</scope>
    <source>
        <strain evidence="4 5">3552</strain>
    </source>
</reference>
<evidence type="ECO:0000313" key="4">
    <source>
        <dbReference type="EMBL" id="MET4540225.1"/>
    </source>
</evidence>
<dbReference type="Gene3D" id="3.30.70.2390">
    <property type="match status" value="1"/>
</dbReference>
<feature type="transmembrane region" description="Helical" evidence="2">
    <location>
        <begin position="57"/>
        <end position="81"/>
    </location>
</feature>
<organism evidence="4 5">
    <name type="scientific">Arthrobacter bambusae</name>
    <dbReference type="NCBI Taxonomy" id="1338426"/>
    <lineage>
        <taxon>Bacteria</taxon>
        <taxon>Bacillati</taxon>
        <taxon>Actinomycetota</taxon>
        <taxon>Actinomycetes</taxon>
        <taxon>Micrococcales</taxon>
        <taxon>Micrococcaceae</taxon>
        <taxon>Arthrobacter</taxon>
    </lineage>
</organism>
<accession>A0ABV2P634</accession>
<dbReference type="EMBL" id="JBEPSN010000004">
    <property type="protein sequence ID" value="MET4540225.1"/>
    <property type="molecule type" value="Genomic_DNA"/>
</dbReference>
<protein>
    <recommendedName>
        <fullName evidence="3">LytR/CpsA/Psr regulator C-terminal domain-containing protein</fullName>
    </recommendedName>
</protein>
<gene>
    <name evidence="4" type="ORF">ABIE37_002006</name>
</gene>
<sequence>MARRTGPTSPEASPAKKRKRPKDVTLLHGHHVVTGPELRATFAEDAAAQKSRFRRRLLHGIVLVLLVGVIAAGAVGAWAIMNGVIKVPTAIASKAPVSLCPTTTFDYVPNETVNLNVFNATSRGGLAGTVAEQFTARGFKVASVDNSETAYAGVAVVVSGVKGQAAAFNVQRNLAGTDYFQDNREDESVDVIITSGYEGLVEPELVDQTPGKLLCPREDLRIADNSKWPIIPTLPAGQ</sequence>
<comment type="caution">
    <text evidence="4">The sequence shown here is derived from an EMBL/GenBank/DDBJ whole genome shotgun (WGS) entry which is preliminary data.</text>
</comment>
<feature type="region of interest" description="Disordered" evidence="1">
    <location>
        <begin position="1"/>
        <end position="22"/>
    </location>
</feature>
<keyword evidence="2" id="KW-0472">Membrane</keyword>
<proteinExistence type="predicted"/>
<evidence type="ECO:0000256" key="1">
    <source>
        <dbReference type="SAM" id="MobiDB-lite"/>
    </source>
</evidence>
<keyword evidence="2" id="KW-0812">Transmembrane</keyword>
<keyword evidence="2" id="KW-1133">Transmembrane helix</keyword>
<name>A0ABV2P634_9MICC</name>